<reference evidence="2 3" key="1">
    <citation type="submission" date="2017-01" db="EMBL/GenBank/DDBJ databases">
        <authorList>
            <person name="Mah S.A."/>
            <person name="Swanson W.J."/>
            <person name="Moy G.W."/>
            <person name="Vacquier V.D."/>
        </authorList>
    </citation>
    <scope>NUCLEOTIDE SEQUENCE [LARGE SCALE GENOMIC DNA]</scope>
    <source>
        <strain evidence="2 3">GSMNP</strain>
    </source>
</reference>
<dbReference type="EMBL" id="LSSN01002317">
    <property type="protein sequence ID" value="OMJ16492.1"/>
    <property type="molecule type" value="Genomic_DNA"/>
</dbReference>
<organism evidence="2 3">
    <name type="scientific">Smittium culicis</name>
    <dbReference type="NCBI Taxonomy" id="133412"/>
    <lineage>
        <taxon>Eukaryota</taxon>
        <taxon>Fungi</taxon>
        <taxon>Fungi incertae sedis</taxon>
        <taxon>Zoopagomycota</taxon>
        <taxon>Kickxellomycotina</taxon>
        <taxon>Harpellomycetes</taxon>
        <taxon>Harpellales</taxon>
        <taxon>Legeriomycetaceae</taxon>
        <taxon>Smittium</taxon>
    </lineage>
</organism>
<comment type="caution">
    <text evidence="2">The sequence shown here is derived from an EMBL/GenBank/DDBJ whole genome shotgun (WGS) entry which is preliminary data.</text>
</comment>
<gene>
    <name evidence="2" type="ORF">AYI70_g6557</name>
</gene>
<accession>A0A1R1XPD8</accession>
<dbReference type="Proteomes" id="UP000187283">
    <property type="component" value="Unassembled WGS sequence"/>
</dbReference>
<dbReference type="AlphaFoldDB" id="A0A1R1XPD8"/>
<feature type="compositionally biased region" description="Basic and acidic residues" evidence="1">
    <location>
        <begin position="74"/>
        <end position="89"/>
    </location>
</feature>
<protein>
    <submittedName>
        <fullName evidence="2">Uncharacterized protein</fullName>
    </submittedName>
</protein>
<keyword evidence="3" id="KW-1185">Reference proteome</keyword>
<name>A0A1R1XPD8_9FUNG</name>
<proteinExistence type="predicted"/>
<feature type="region of interest" description="Disordered" evidence="1">
    <location>
        <begin position="74"/>
        <end position="111"/>
    </location>
</feature>
<evidence type="ECO:0000256" key="1">
    <source>
        <dbReference type="SAM" id="MobiDB-lite"/>
    </source>
</evidence>
<evidence type="ECO:0000313" key="3">
    <source>
        <dbReference type="Proteomes" id="UP000187283"/>
    </source>
</evidence>
<sequence length="111" mass="12374">MESLTSTIRMIHRNNYLSSTNLANPLYTSLERGHSVVLALLMERESKSVQGTTIWNFPITTGFYQNLPSIPRYEDQNQVHDAAGTRKQDPGPPKNSKLNDKSGTATIRAIA</sequence>
<evidence type="ECO:0000313" key="2">
    <source>
        <dbReference type="EMBL" id="OMJ16492.1"/>
    </source>
</evidence>